<dbReference type="Proteomes" id="UP000583556">
    <property type="component" value="Unassembled WGS sequence"/>
</dbReference>
<accession>A0A7Y0BT44</accession>
<evidence type="ECO:0000313" key="2">
    <source>
        <dbReference type="EMBL" id="NML95770.1"/>
    </source>
</evidence>
<dbReference type="GO" id="GO:0061503">
    <property type="term" value="F:tRNA threonylcarbamoyladenosine dehydratase"/>
    <property type="evidence" value="ECO:0007669"/>
    <property type="project" value="TreeGrafter"/>
</dbReference>
<evidence type="ECO:0000259" key="1">
    <source>
        <dbReference type="Pfam" id="PF00899"/>
    </source>
</evidence>
<dbReference type="PANTHER" id="PTHR43267:SF1">
    <property type="entry name" value="TRNA THREONYLCARBAMOYLADENOSINE DEHYDRATASE"/>
    <property type="match status" value="1"/>
</dbReference>
<protein>
    <submittedName>
        <fullName evidence="2">ThiF family adenylyltransferase</fullName>
    </submittedName>
</protein>
<keyword evidence="2" id="KW-0808">Transferase</keyword>
<dbReference type="PANTHER" id="PTHR43267">
    <property type="entry name" value="TRNA THREONYLCARBAMOYLADENOSINE DEHYDRATASE"/>
    <property type="match status" value="1"/>
</dbReference>
<sequence length="440" mass="47950">MAHLFPGDRDEHGAVLHAGIVRDGDTLKLLVRDVFPAKPGQDYVPGQHGYRALSPQFIHKHITACRDQGLAYLAVHNHNCDDRVGFSHIDNASHERGYPALLDIGKGVPVGALVLGRNSIQADIWTRAGRLSLREARILGPRLRRIYPAPPAPARSPGEEEAHDRQIRMFGQQGQALLGKARVAVIGLGGIGSLVSEYLARLGVGEIIAIDPDHLEVSNLSRVVGATRQDAQARATKVEVAKRHAGEASLSRFTPLEADLARESVAHQLRSCDYLFLAADSMRARLVFNALVHQHMIPGVQLGAKIRSDADGALLDVMSAVRPVHPGEGCLWCNQLIDPQQLAIEAKSDAERIAQAYGVQEPNPSVITLNAVAAAHAVNDFLSYFLELPSARTEHSYRHFHLVEDRLNIVMPRKDENCRECGKDGRFGRGDAAALPCLEG</sequence>
<keyword evidence="3" id="KW-1185">Reference proteome</keyword>
<reference evidence="2 3" key="1">
    <citation type="submission" date="2020-04" db="EMBL/GenBank/DDBJ databases">
        <title>Novosphingobium sp. TW-4 isolated from soil.</title>
        <authorList>
            <person name="Dahal R.H."/>
            <person name="Chaudhary D.K."/>
        </authorList>
    </citation>
    <scope>NUCLEOTIDE SEQUENCE [LARGE SCALE GENOMIC DNA]</scope>
    <source>
        <strain evidence="2 3">TW-4</strain>
    </source>
</reference>
<dbReference type="SUPFAM" id="SSF69572">
    <property type="entry name" value="Activating enzymes of the ubiquitin-like proteins"/>
    <property type="match status" value="1"/>
</dbReference>
<dbReference type="InterPro" id="IPR000594">
    <property type="entry name" value="ThiF_NAD_FAD-bd"/>
</dbReference>
<dbReference type="Pfam" id="PF00899">
    <property type="entry name" value="ThiF"/>
    <property type="match status" value="1"/>
</dbReference>
<evidence type="ECO:0000313" key="3">
    <source>
        <dbReference type="Proteomes" id="UP000583556"/>
    </source>
</evidence>
<keyword evidence="2" id="KW-0548">Nucleotidyltransferase</keyword>
<dbReference type="InterPro" id="IPR045886">
    <property type="entry name" value="ThiF/MoeB/HesA"/>
</dbReference>
<gene>
    <name evidence="2" type="ORF">HHL27_19020</name>
</gene>
<dbReference type="AlphaFoldDB" id="A0A7Y0BT44"/>
<dbReference type="InterPro" id="IPR035985">
    <property type="entry name" value="Ubiquitin-activating_enz"/>
</dbReference>
<feature type="domain" description="THIF-type NAD/FAD binding fold" evidence="1">
    <location>
        <begin position="163"/>
        <end position="419"/>
    </location>
</feature>
<dbReference type="GO" id="GO:0061504">
    <property type="term" value="P:cyclic threonylcarbamoyladenosine biosynthetic process"/>
    <property type="evidence" value="ECO:0007669"/>
    <property type="project" value="TreeGrafter"/>
</dbReference>
<name>A0A7Y0BT44_9SPHN</name>
<dbReference type="GO" id="GO:0016779">
    <property type="term" value="F:nucleotidyltransferase activity"/>
    <property type="evidence" value="ECO:0007669"/>
    <property type="project" value="UniProtKB-KW"/>
</dbReference>
<comment type="caution">
    <text evidence="2">The sequence shown here is derived from an EMBL/GenBank/DDBJ whole genome shotgun (WGS) entry which is preliminary data.</text>
</comment>
<dbReference type="GO" id="GO:0008641">
    <property type="term" value="F:ubiquitin-like modifier activating enzyme activity"/>
    <property type="evidence" value="ECO:0007669"/>
    <property type="project" value="InterPro"/>
</dbReference>
<organism evidence="2 3">
    <name type="scientific">Novosphingobium olei</name>
    <dbReference type="NCBI Taxonomy" id="2728851"/>
    <lineage>
        <taxon>Bacteria</taxon>
        <taxon>Pseudomonadati</taxon>
        <taxon>Pseudomonadota</taxon>
        <taxon>Alphaproteobacteria</taxon>
        <taxon>Sphingomonadales</taxon>
        <taxon>Sphingomonadaceae</taxon>
        <taxon>Novosphingobium</taxon>
    </lineage>
</organism>
<proteinExistence type="predicted"/>
<dbReference type="Gene3D" id="3.40.50.720">
    <property type="entry name" value="NAD(P)-binding Rossmann-like Domain"/>
    <property type="match status" value="1"/>
</dbReference>
<dbReference type="EMBL" id="JABBGM010000012">
    <property type="protein sequence ID" value="NML95770.1"/>
    <property type="molecule type" value="Genomic_DNA"/>
</dbReference>